<comment type="caution">
    <text evidence="1">The sequence shown here is derived from an EMBL/GenBank/DDBJ whole genome shotgun (WGS) entry which is preliminary data.</text>
</comment>
<gene>
    <name evidence="1" type="ORF">Tco_0725980</name>
</gene>
<proteinExistence type="predicted"/>
<accession>A0ABQ4YEE7</accession>
<name>A0ABQ4YEE7_9ASTR</name>
<reference evidence="1" key="2">
    <citation type="submission" date="2022-01" db="EMBL/GenBank/DDBJ databases">
        <authorList>
            <person name="Yamashiro T."/>
            <person name="Shiraishi A."/>
            <person name="Satake H."/>
            <person name="Nakayama K."/>
        </authorList>
    </citation>
    <scope>NUCLEOTIDE SEQUENCE</scope>
</reference>
<organism evidence="1 2">
    <name type="scientific">Tanacetum coccineum</name>
    <dbReference type="NCBI Taxonomy" id="301880"/>
    <lineage>
        <taxon>Eukaryota</taxon>
        <taxon>Viridiplantae</taxon>
        <taxon>Streptophyta</taxon>
        <taxon>Embryophyta</taxon>
        <taxon>Tracheophyta</taxon>
        <taxon>Spermatophyta</taxon>
        <taxon>Magnoliopsida</taxon>
        <taxon>eudicotyledons</taxon>
        <taxon>Gunneridae</taxon>
        <taxon>Pentapetalae</taxon>
        <taxon>asterids</taxon>
        <taxon>campanulids</taxon>
        <taxon>Asterales</taxon>
        <taxon>Asteraceae</taxon>
        <taxon>Asteroideae</taxon>
        <taxon>Anthemideae</taxon>
        <taxon>Anthemidinae</taxon>
        <taxon>Tanacetum</taxon>
    </lineage>
</organism>
<dbReference type="EMBL" id="BQNB010010350">
    <property type="protein sequence ID" value="GJS76099.1"/>
    <property type="molecule type" value="Genomic_DNA"/>
</dbReference>
<protein>
    <submittedName>
        <fullName evidence="1">Uncharacterized protein</fullName>
    </submittedName>
</protein>
<sequence>MERCKVVGWFRLPKEVMEVVRFTMVVTRCFLGVQGCKKVMVVVGWLLGGDKEASKVVNHGGVRVDAWFELATAFPSFLQHSPTLNEEATKRLEKDRVLGVEKDANQRQIHKAFHKYVPFISSFTTDYNIFEDVKRIVDSAKRMILQISGKHYAELPDNLRKLLNASRHQSIRISFDDSDDEDYTSEYDEEEQNVLYFNDLFPFNIIHPDDLKPKKDNDDKEIDIIQSSKVGVNRVHILDFEGLTPDMRQDLAKRMRMVYTGDDGQDIIELRVERLLGSSNRYLLLSLGLHIAEEMAEDGFGAYWLGSERLIPDKGDLSDYWVEVSSGRDFLRGAPSYTYIRDPVQSMDRGAANVPYLLAKYLFRHAEGRKSGARLSGDHFIGRLAHHFGLVSDDGLRGLSVMARELPLIDMGELVKLNICMEIGDDWAWVAPGPERQQVATADAPEAVMDGPAVDEDGQAVSALVQTPQQPP</sequence>
<evidence type="ECO:0000313" key="2">
    <source>
        <dbReference type="Proteomes" id="UP001151760"/>
    </source>
</evidence>
<reference evidence="1" key="1">
    <citation type="journal article" date="2022" name="Int. J. Mol. Sci.">
        <title>Draft Genome of Tanacetum Coccineum: Genomic Comparison of Closely Related Tanacetum-Family Plants.</title>
        <authorList>
            <person name="Yamashiro T."/>
            <person name="Shiraishi A."/>
            <person name="Nakayama K."/>
            <person name="Satake H."/>
        </authorList>
    </citation>
    <scope>NUCLEOTIDE SEQUENCE</scope>
</reference>
<keyword evidence="2" id="KW-1185">Reference proteome</keyword>
<dbReference type="Proteomes" id="UP001151760">
    <property type="component" value="Unassembled WGS sequence"/>
</dbReference>
<evidence type="ECO:0000313" key="1">
    <source>
        <dbReference type="EMBL" id="GJS76099.1"/>
    </source>
</evidence>